<feature type="transmembrane region" description="Helical" evidence="8">
    <location>
        <begin position="444"/>
        <end position="466"/>
    </location>
</feature>
<keyword evidence="12" id="KW-1185">Reference proteome</keyword>
<feature type="compositionally biased region" description="Polar residues" evidence="7">
    <location>
        <begin position="663"/>
        <end position="674"/>
    </location>
</feature>
<feature type="transmembrane region" description="Helical" evidence="8">
    <location>
        <begin position="420"/>
        <end position="438"/>
    </location>
</feature>
<dbReference type="SMART" id="SM01320">
    <property type="entry name" value="TRP_N"/>
    <property type="match status" value="1"/>
</dbReference>
<sequence length="785" mass="85836">MTFFFAWSRTLVLLSLTQFFLCHTVFGDKVDSLFTSSVTYCAPPEAILIDEFSIVYFAANQTVSFNISAASVVPNLRVTANIFLNVYGMRPINITEDFCTILGNAICPLPTYNFTGSATIPLPSSLDVASRVPQIAYKIPDLEAFAQLTLTDINTGDVAACIQATLSNGWSTRQPAVAYTTGGFAIFALISSLLHSLLPSTPFAPSPTYSFLSIAPTRFVDYILLSQQIALTGFLHLNFPLVYRAFVTNFAWSLGLFPDSQPIQRAIDHMRHLTGSKLSDGVQNPIAFVNRALSPYNEVPGVLASSALALAEDMGTKLLIGRDGTDSSAGQGPPATVTNNDQDILSAGIPVYVNSLSIGTANAFMSVFFTVLIGAVVGAVILGIMYLVLTFLTTRLKGNKWAWTDVLHAEFRWFAVSNSIRYALIILYPVLVLTFFEWTLHDSWLVILLSVILLMALGGAILYPTIQTILISRRSSSELLYTLPSLVRTYGAFYIAYKPPRYYVFIILLAAAVLKSIFIGFAQSSGLTQVTAIFIIEFAVLILICLPRPPFRSRRGDILGIYLAVTRVVGVTLMFPFVEKFGIKPIPRVAVGFVLIVLFSIAVIVLTFNVVFNFGKGLLWMRHGDEHLRSSTGSTSSSSDIEKQSNSNSQNQEDGAAEGMKQRPSNPTPTTTFSQEHDRNPPPHSRHTPNMDAAVSPGFTIPSVYSSEDGDLDSIAFRSALPSPSPYPTTPRSSAQSAYTSSSTPSTAKSSRFSHRRYESSSDNHHQRRLSTHEEDVADIPSEIL</sequence>
<evidence type="ECO:0000256" key="9">
    <source>
        <dbReference type="SAM" id="SignalP"/>
    </source>
</evidence>
<feature type="region of interest" description="Disordered" evidence="7">
    <location>
        <begin position="627"/>
        <end position="785"/>
    </location>
</feature>
<keyword evidence="3 8" id="KW-0812">Transmembrane</keyword>
<dbReference type="InterPro" id="IPR032800">
    <property type="entry name" value="TRP_N"/>
</dbReference>
<evidence type="ECO:0000256" key="3">
    <source>
        <dbReference type="ARBA" id="ARBA00022692"/>
    </source>
</evidence>
<evidence type="ECO:0000256" key="6">
    <source>
        <dbReference type="ARBA" id="ARBA00023136"/>
    </source>
</evidence>
<feature type="compositionally biased region" description="Polar residues" evidence="7">
    <location>
        <begin position="644"/>
        <end position="653"/>
    </location>
</feature>
<dbReference type="AlphaFoldDB" id="A0AAV4ZY94"/>
<feature type="compositionally biased region" description="Low complexity" evidence="7">
    <location>
        <begin position="730"/>
        <end position="751"/>
    </location>
</feature>
<comment type="subcellular location">
    <subcellularLocation>
        <location evidence="1">Membrane</location>
        <topology evidence="1">Multi-pass membrane protein</topology>
    </subcellularLocation>
</comment>
<feature type="transmembrane region" description="Helical" evidence="8">
    <location>
        <begin position="363"/>
        <end position="392"/>
    </location>
</feature>
<dbReference type="InterPro" id="IPR040241">
    <property type="entry name" value="TRP_Flc/Pkd2-like"/>
</dbReference>
<feature type="domain" description="ML-like" evidence="10">
    <location>
        <begin position="31"/>
        <end position="173"/>
    </location>
</feature>
<dbReference type="Pfam" id="PF06011">
    <property type="entry name" value="TRP"/>
    <property type="match status" value="1"/>
</dbReference>
<reference evidence="11" key="1">
    <citation type="submission" date="2021-10" db="EMBL/GenBank/DDBJ databases">
        <title>De novo Genome Assembly of Clathrus columnatus (Basidiomycota, Fungi) Using Illumina and Nanopore Sequence Data.</title>
        <authorList>
            <person name="Ogiso-Tanaka E."/>
            <person name="Itagaki H."/>
            <person name="Hosoya T."/>
            <person name="Hosaka K."/>
        </authorList>
    </citation>
    <scope>NUCLEOTIDE SEQUENCE</scope>
    <source>
        <strain evidence="11">MO-923</strain>
    </source>
</reference>
<proteinExistence type="inferred from homology"/>
<accession>A0AAV4ZY94</accession>
<keyword evidence="6 8" id="KW-0472">Membrane</keyword>
<organism evidence="11 12">
    <name type="scientific">Clathrus columnatus</name>
    <dbReference type="NCBI Taxonomy" id="1419009"/>
    <lineage>
        <taxon>Eukaryota</taxon>
        <taxon>Fungi</taxon>
        <taxon>Dikarya</taxon>
        <taxon>Basidiomycota</taxon>
        <taxon>Agaricomycotina</taxon>
        <taxon>Agaricomycetes</taxon>
        <taxon>Phallomycetidae</taxon>
        <taxon>Phallales</taxon>
        <taxon>Clathraceae</taxon>
        <taxon>Clathrus</taxon>
    </lineage>
</organism>
<comment type="similarity">
    <text evidence="2">Belongs to the transient receptor potential (TRP) ion channel family.</text>
</comment>
<keyword evidence="5 8" id="KW-1133">Transmembrane helix</keyword>
<evidence type="ECO:0000256" key="2">
    <source>
        <dbReference type="ARBA" id="ARBA00010642"/>
    </source>
</evidence>
<gene>
    <name evidence="11" type="ORF">Clacol_000312</name>
</gene>
<evidence type="ECO:0000256" key="8">
    <source>
        <dbReference type="SAM" id="Phobius"/>
    </source>
</evidence>
<feature type="signal peptide" evidence="9">
    <location>
        <begin position="1"/>
        <end position="27"/>
    </location>
</feature>
<dbReference type="Proteomes" id="UP001050691">
    <property type="component" value="Unassembled WGS sequence"/>
</dbReference>
<feature type="transmembrane region" description="Helical" evidence="8">
    <location>
        <begin position="558"/>
        <end position="578"/>
    </location>
</feature>
<evidence type="ECO:0000313" key="11">
    <source>
        <dbReference type="EMBL" id="GJJ06123.1"/>
    </source>
</evidence>
<evidence type="ECO:0000256" key="7">
    <source>
        <dbReference type="SAM" id="MobiDB-lite"/>
    </source>
</evidence>
<dbReference type="PANTHER" id="PTHR31145:SF2">
    <property type="entry name" value="FLAVIN CARRIER PROTEIN 2"/>
    <property type="match status" value="1"/>
</dbReference>
<feature type="compositionally biased region" description="Basic and acidic residues" evidence="7">
    <location>
        <begin position="756"/>
        <end position="775"/>
    </location>
</feature>
<dbReference type="GO" id="GO:0009272">
    <property type="term" value="P:fungal-type cell wall biogenesis"/>
    <property type="evidence" value="ECO:0007669"/>
    <property type="project" value="TreeGrafter"/>
</dbReference>
<feature type="transmembrane region" description="Helical" evidence="8">
    <location>
        <begin position="502"/>
        <end position="521"/>
    </location>
</feature>
<dbReference type="GO" id="GO:0016020">
    <property type="term" value="C:membrane"/>
    <property type="evidence" value="ECO:0007669"/>
    <property type="project" value="UniProtKB-SubCell"/>
</dbReference>
<evidence type="ECO:0000256" key="1">
    <source>
        <dbReference type="ARBA" id="ARBA00004141"/>
    </source>
</evidence>
<evidence type="ECO:0000313" key="12">
    <source>
        <dbReference type="Proteomes" id="UP001050691"/>
    </source>
</evidence>
<dbReference type="InterPro" id="IPR010308">
    <property type="entry name" value="TRP_C"/>
</dbReference>
<dbReference type="Pfam" id="PF14558">
    <property type="entry name" value="TRP_N"/>
    <property type="match status" value="1"/>
</dbReference>
<feature type="chain" id="PRO_5043394343" description="ML-like domain-containing protein" evidence="9">
    <location>
        <begin position="28"/>
        <end position="785"/>
    </location>
</feature>
<dbReference type="GO" id="GO:0055085">
    <property type="term" value="P:transmembrane transport"/>
    <property type="evidence" value="ECO:0007669"/>
    <property type="project" value="TreeGrafter"/>
</dbReference>
<feature type="transmembrane region" description="Helical" evidence="8">
    <location>
        <begin position="590"/>
        <end position="612"/>
    </location>
</feature>
<name>A0AAV4ZY94_9AGAM</name>
<feature type="compositionally biased region" description="Low complexity" evidence="7">
    <location>
        <begin position="630"/>
        <end position="639"/>
    </location>
</feature>
<dbReference type="PANTHER" id="PTHR31145">
    <property type="entry name" value="INTEGRAL MEMBRANE PROTEIN (AFU_ORTHOLOGUE AFUA_7G01610)"/>
    <property type="match status" value="1"/>
</dbReference>
<evidence type="ECO:0000256" key="5">
    <source>
        <dbReference type="ARBA" id="ARBA00022989"/>
    </source>
</evidence>
<protein>
    <recommendedName>
        <fullName evidence="10">ML-like domain-containing protein</fullName>
    </recommendedName>
</protein>
<evidence type="ECO:0000259" key="10">
    <source>
        <dbReference type="SMART" id="SM01320"/>
    </source>
</evidence>
<evidence type="ECO:0000256" key="4">
    <source>
        <dbReference type="ARBA" id="ARBA00022729"/>
    </source>
</evidence>
<feature type="transmembrane region" description="Helical" evidence="8">
    <location>
        <begin position="527"/>
        <end position="546"/>
    </location>
</feature>
<keyword evidence="4 9" id="KW-0732">Signal</keyword>
<dbReference type="EMBL" id="BPWL01000001">
    <property type="protein sequence ID" value="GJJ06123.1"/>
    <property type="molecule type" value="Genomic_DNA"/>
</dbReference>
<comment type="caution">
    <text evidence="11">The sequence shown here is derived from an EMBL/GenBank/DDBJ whole genome shotgun (WGS) entry which is preliminary data.</text>
</comment>